<reference evidence="2" key="1">
    <citation type="submission" date="2021-06" db="EMBL/GenBank/DDBJ databases">
        <authorList>
            <person name="Hodson N. C."/>
            <person name="Mongue J. A."/>
            <person name="Jaron S. K."/>
        </authorList>
    </citation>
    <scope>NUCLEOTIDE SEQUENCE</scope>
</reference>
<sequence length="77" mass="7848">PYPGPDPSYSDPYGSSPHAHHGPYDSPPFQTVPGSGVPTPEHWSPAGSAVNSVNGNGGSGANTPVEMPMGSHPNHHP</sequence>
<evidence type="ECO:0000313" key="2">
    <source>
        <dbReference type="EMBL" id="CAG7821735.1"/>
    </source>
</evidence>
<dbReference type="EMBL" id="CAJVCH010519425">
    <property type="protein sequence ID" value="CAG7821735.1"/>
    <property type="molecule type" value="Genomic_DNA"/>
</dbReference>
<feature type="region of interest" description="Disordered" evidence="1">
    <location>
        <begin position="1"/>
        <end position="77"/>
    </location>
</feature>
<dbReference type="AlphaFoldDB" id="A0A8J2KVX1"/>
<proteinExistence type="predicted"/>
<gene>
    <name evidence="2" type="ORF">AFUS01_LOCUS32051</name>
</gene>
<accession>A0A8J2KVX1</accession>
<dbReference type="Proteomes" id="UP000708208">
    <property type="component" value="Unassembled WGS sequence"/>
</dbReference>
<name>A0A8J2KVX1_9HEXA</name>
<evidence type="ECO:0000256" key="1">
    <source>
        <dbReference type="SAM" id="MobiDB-lite"/>
    </source>
</evidence>
<evidence type="ECO:0000313" key="3">
    <source>
        <dbReference type="Proteomes" id="UP000708208"/>
    </source>
</evidence>
<organism evidence="2 3">
    <name type="scientific">Allacma fusca</name>
    <dbReference type="NCBI Taxonomy" id="39272"/>
    <lineage>
        <taxon>Eukaryota</taxon>
        <taxon>Metazoa</taxon>
        <taxon>Ecdysozoa</taxon>
        <taxon>Arthropoda</taxon>
        <taxon>Hexapoda</taxon>
        <taxon>Collembola</taxon>
        <taxon>Symphypleona</taxon>
        <taxon>Sminthuridae</taxon>
        <taxon>Allacma</taxon>
    </lineage>
</organism>
<protein>
    <submittedName>
        <fullName evidence="2">Uncharacterized protein</fullName>
    </submittedName>
</protein>
<keyword evidence="3" id="KW-1185">Reference proteome</keyword>
<comment type="caution">
    <text evidence="2">The sequence shown here is derived from an EMBL/GenBank/DDBJ whole genome shotgun (WGS) entry which is preliminary data.</text>
</comment>
<feature type="compositionally biased region" description="Low complexity" evidence="1">
    <location>
        <begin position="7"/>
        <end position="17"/>
    </location>
</feature>
<feature type="non-terminal residue" evidence="2">
    <location>
        <position position="1"/>
    </location>
</feature>
<feature type="non-terminal residue" evidence="2">
    <location>
        <position position="77"/>
    </location>
</feature>